<dbReference type="Proteomes" id="UP001596512">
    <property type="component" value="Unassembled WGS sequence"/>
</dbReference>
<comment type="caution">
    <text evidence="1">The sequence shown here is derived from an EMBL/GenBank/DDBJ whole genome shotgun (WGS) entry which is preliminary data.</text>
</comment>
<keyword evidence="2" id="KW-1185">Reference proteome</keyword>
<accession>A0ABW2TUF9</accession>
<reference evidence="2" key="1">
    <citation type="journal article" date="2019" name="Int. J. Syst. Evol. Microbiol.">
        <title>The Global Catalogue of Microorganisms (GCM) 10K type strain sequencing project: providing services to taxonomists for standard genome sequencing and annotation.</title>
        <authorList>
            <consortium name="The Broad Institute Genomics Platform"/>
            <consortium name="The Broad Institute Genome Sequencing Center for Infectious Disease"/>
            <person name="Wu L."/>
            <person name="Ma J."/>
        </authorList>
    </citation>
    <scope>NUCLEOTIDE SEQUENCE [LARGE SCALE GENOMIC DNA]</scope>
    <source>
        <strain evidence="2">JCM 17695</strain>
    </source>
</reference>
<organism evidence="1 2">
    <name type="scientific">Actinokineospora soli</name>
    <dbReference type="NCBI Taxonomy" id="1048753"/>
    <lineage>
        <taxon>Bacteria</taxon>
        <taxon>Bacillati</taxon>
        <taxon>Actinomycetota</taxon>
        <taxon>Actinomycetes</taxon>
        <taxon>Pseudonocardiales</taxon>
        <taxon>Pseudonocardiaceae</taxon>
        <taxon>Actinokineospora</taxon>
    </lineage>
</organism>
<proteinExistence type="predicted"/>
<evidence type="ECO:0008006" key="3">
    <source>
        <dbReference type="Google" id="ProtNLM"/>
    </source>
</evidence>
<protein>
    <recommendedName>
        <fullName evidence="3">TIGR03083 family protein</fullName>
    </recommendedName>
</protein>
<dbReference type="EMBL" id="JBHTEY010000004">
    <property type="protein sequence ID" value="MFC7617495.1"/>
    <property type="molecule type" value="Genomic_DNA"/>
</dbReference>
<sequence>MNLLDHIASVAALAGRPWHDHAALAADEHLRFEWYRDAVPRDEIAFLRLVLADPDREMAISAVLARIDERARSSIDFHSWADRVEPVCAPVEFLSRRLAEWRLLIDAFAGRPVEDAAVLAASDWAQRKLAAVVDGDLLVLLAEHGRTRRVRALTRVPRPARPVRLSDRAVTSGPIRPCYG</sequence>
<evidence type="ECO:0000313" key="1">
    <source>
        <dbReference type="EMBL" id="MFC7617495.1"/>
    </source>
</evidence>
<evidence type="ECO:0000313" key="2">
    <source>
        <dbReference type="Proteomes" id="UP001596512"/>
    </source>
</evidence>
<name>A0ABW2TUF9_9PSEU</name>
<gene>
    <name evidence="1" type="ORF">ACFQV2_32810</name>
</gene>